<dbReference type="PROSITE" id="PS50041">
    <property type="entry name" value="C_TYPE_LECTIN_2"/>
    <property type="match status" value="1"/>
</dbReference>
<evidence type="ECO:0000256" key="5">
    <source>
        <dbReference type="ARBA" id="ARBA00022989"/>
    </source>
</evidence>
<dbReference type="GO" id="GO:0005540">
    <property type="term" value="F:hyaluronic acid binding"/>
    <property type="evidence" value="ECO:0007669"/>
    <property type="project" value="TreeGrafter"/>
</dbReference>
<evidence type="ECO:0000313" key="9">
    <source>
        <dbReference type="Ensembl" id="ENSAMXP00005020662.1"/>
    </source>
</evidence>
<dbReference type="GO" id="GO:0016020">
    <property type="term" value="C:membrane"/>
    <property type="evidence" value="ECO:0007669"/>
    <property type="project" value="UniProtKB-SubCell"/>
</dbReference>
<accession>A0A8B9JFF6</accession>
<dbReference type="PANTHER" id="PTHR14789:SF2">
    <property type="entry name" value="LAYILIN"/>
    <property type="match status" value="1"/>
</dbReference>
<evidence type="ECO:0000259" key="8">
    <source>
        <dbReference type="PROSITE" id="PS50041"/>
    </source>
</evidence>
<dbReference type="InterPro" id="IPR051505">
    <property type="entry name" value="C-type_lectin_domain"/>
</dbReference>
<reference evidence="9" key="1">
    <citation type="submission" date="2025-08" db="UniProtKB">
        <authorList>
            <consortium name="Ensembl"/>
        </authorList>
    </citation>
    <scope>IDENTIFICATION</scope>
</reference>
<dbReference type="Proteomes" id="UP000694621">
    <property type="component" value="Unplaced"/>
</dbReference>
<dbReference type="Ensembl" id="ENSAMXT00005022834.1">
    <property type="protein sequence ID" value="ENSAMXP00005020662.1"/>
    <property type="gene ID" value="ENSAMXG00005010706.1"/>
</dbReference>
<dbReference type="InterPro" id="IPR016186">
    <property type="entry name" value="C-type_lectin-like/link_sf"/>
</dbReference>
<evidence type="ECO:0000256" key="4">
    <source>
        <dbReference type="ARBA" id="ARBA00022734"/>
    </source>
</evidence>
<dbReference type="SUPFAM" id="SSF56436">
    <property type="entry name" value="C-type lectin-like"/>
    <property type="match status" value="1"/>
</dbReference>
<keyword evidence="2 7" id="KW-0812">Transmembrane</keyword>
<dbReference type="PANTHER" id="PTHR14789">
    <property type="entry name" value="CHONDROLECTIN VARIANT CHODLFDELTAE"/>
    <property type="match status" value="1"/>
</dbReference>
<keyword evidence="4" id="KW-0430">Lectin</keyword>
<evidence type="ECO:0000313" key="10">
    <source>
        <dbReference type="Proteomes" id="UP000694621"/>
    </source>
</evidence>
<dbReference type="InterPro" id="IPR001304">
    <property type="entry name" value="C-type_lectin-like"/>
</dbReference>
<evidence type="ECO:0000256" key="7">
    <source>
        <dbReference type="SAM" id="Phobius"/>
    </source>
</evidence>
<evidence type="ECO:0000256" key="1">
    <source>
        <dbReference type="ARBA" id="ARBA00004479"/>
    </source>
</evidence>
<keyword evidence="5 7" id="KW-1133">Transmembrane helix</keyword>
<keyword evidence="3" id="KW-0732">Signal</keyword>
<feature type="transmembrane region" description="Helical" evidence="7">
    <location>
        <begin position="6"/>
        <end position="28"/>
    </location>
</feature>
<evidence type="ECO:0000256" key="6">
    <source>
        <dbReference type="ARBA" id="ARBA00023136"/>
    </source>
</evidence>
<evidence type="ECO:0000256" key="3">
    <source>
        <dbReference type="ARBA" id="ARBA00022729"/>
    </source>
</evidence>
<dbReference type="Gene3D" id="3.10.100.10">
    <property type="entry name" value="Mannose-Binding Protein A, subunit A"/>
    <property type="match status" value="1"/>
</dbReference>
<protein>
    <recommendedName>
        <fullName evidence="8">C-type lectin domain-containing protein</fullName>
    </recommendedName>
</protein>
<evidence type="ECO:0000256" key="2">
    <source>
        <dbReference type="ARBA" id="ARBA00022692"/>
    </source>
</evidence>
<sequence length="131" mass="15528">RYLHYLILSLINICIIVLIILIILFMLGQRICRRGTERPCYKIFHHHDSRFKVSFEEARKTCREEDDGELLSIETENEQRLMENFIQGLRAADGDFWIGLRRSRGSGTGDCSAQYYWLDYSQTSFRYDSSF</sequence>
<feature type="domain" description="C-type lectin" evidence="8">
    <location>
        <begin position="36"/>
        <end position="125"/>
    </location>
</feature>
<dbReference type="Pfam" id="PF00059">
    <property type="entry name" value="Lectin_C"/>
    <property type="match status" value="1"/>
</dbReference>
<dbReference type="GO" id="GO:0030246">
    <property type="term" value="F:carbohydrate binding"/>
    <property type="evidence" value="ECO:0007669"/>
    <property type="project" value="UniProtKB-KW"/>
</dbReference>
<comment type="subcellular location">
    <subcellularLocation>
        <location evidence="1">Membrane</location>
        <topology evidence="1">Single-pass type I membrane protein</topology>
    </subcellularLocation>
</comment>
<name>A0A8B9JFF6_ASTMX</name>
<dbReference type="InterPro" id="IPR016187">
    <property type="entry name" value="CTDL_fold"/>
</dbReference>
<keyword evidence="6 7" id="KW-0472">Membrane</keyword>
<dbReference type="AlphaFoldDB" id="A0A8B9JFF6"/>
<dbReference type="SMART" id="SM00034">
    <property type="entry name" value="CLECT"/>
    <property type="match status" value="1"/>
</dbReference>
<proteinExistence type="predicted"/>
<organism evidence="9 10">
    <name type="scientific">Astyanax mexicanus</name>
    <name type="common">Blind cave fish</name>
    <name type="synonym">Astyanax fasciatus mexicanus</name>
    <dbReference type="NCBI Taxonomy" id="7994"/>
    <lineage>
        <taxon>Eukaryota</taxon>
        <taxon>Metazoa</taxon>
        <taxon>Chordata</taxon>
        <taxon>Craniata</taxon>
        <taxon>Vertebrata</taxon>
        <taxon>Euteleostomi</taxon>
        <taxon>Actinopterygii</taxon>
        <taxon>Neopterygii</taxon>
        <taxon>Teleostei</taxon>
        <taxon>Ostariophysi</taxon>
        <taxon>Characiformes</taxon>
        <taxon>Characoidei</taxon>
        <taxon>Acestrorhamphidae</taxon>
        <taxon>Acestrorhamphinae</taxon>
        <taxon>Astyanax</taxon>
    </lineage>
</organism>